<dbReference type="Proteomes" id="UP000789759">
    <property type="component" value="Unassembled WGS sequence"/>
</dbReference>
<feature type="non-terminal residue" evidence="1">
    <location>
        <position position="1"/>
    </location>
</feature>
<dbReference type="EMBL" id="CAJVQA010071584">
    <property type="protein sequence ID" value="CAG8833701.1"/>
    <property type="molecule type" value="Genomic_DNA"/>
</dbReference>
<dbReference type="AlphaFoldDB" id="A0A9N9PIH5"/>
<accession>A0A9N9PIH5</accession>
<reference evidence="1" key="1">
    <citation type="submission" date="2021-06" db="EMBL/GenBank/DDBJ databases">
        <authorList>
            <person name="Kallberg Y."/>
            <person name="Tangrot J."/>
            <person name="Rosling A."/>
        </authorList>
    </citation>
    <scope>NUCLEOTIDE SEQUENCE</scope>
    <source>
        <strain evidence="1">FL966</strain>
    </source>
</reference>
<evidence type="ECO:0000313" key="2">
    <source>
        <dbReference type="Proteomes" id="UP000789759"/>
    </source>
</evidence>
<comment type="caution">
    <text evidence="1">The sequence shown here is derived from an EMBL/GenBank/DDBJ whole genome shotgun (WGS) entry which is preliminary data.</text>
</comment>
<dbReference type="OrthoDB" id="2444191at2759"/>
<sequence length="222" mass="24672">IELDSKVSELEHLKSEDISISVVGGNSEKNISKSRPEGPLLCNNNISAVSETSKNLKSSKIDTKVTSKVSDETIINENNKDNILQQINAENQFQEIKNMIPIRSHNITIGKSEELPIIALGANSLNSKPDYIHSMTTSGNLFSEIYSQSEGTNVSKLTMNEQSEYIENRVMDSQSSMQKNSKIPPMKLFLMDMDEANKHAASRCQSHPASPTWPFRMIVTGK</sequence>
<protein>
    <submittedName>
        <fullName evidence="1">24009_t:CDS:1</fullName>
    </submittedName>
</protein>
<proteinExistence type="predicted"/>
<gene>
    <name evidence="1" type="ORF">CPELLU_LOCUS21014</name>
</gene>
<organism evidence="1 2">
    <name type="scientific">Cetraspora pellucida</name>
    <dbReference type="NCBI Taxonomy" id="1433469"/>
    <lineage>
        <taxon>Eukaryota</taxon>
        <taxon>Fungi</taxon>
        <taxon>Fungi incertae sedis</taxon>
        <taxon>Mucoromycota</taxon>
        <taxon>Glomeromycotina</taxon>
        <taxon>Glomeromycetes</taxon>
        <taxon>Diversisporales</taxon>
        <taxon>Gigasporaceae</taxon>
        <taxon>Cetraspora</taxon>
    </lineage>
</organism>
<keyword evidence="2" id="KW-1185">Reference proteome</keyword>
<feature type="non-terminal residue" evidence="1">
    <location>
        <position position="222"/>
    </location>
</feature>
<evidence type="ECO:0000313" key="1">
    <source>
        <dbReference type="EMBL" id="CAG8833701.1"/>
    </source>
</evidence>
<name>A0A9N9PIH5_9GLOM</name>